<dbReference type="EMBL" id="FPLJ01000144">
    <property type="protein sequence ID" value="SGZ03531.1"/>
    <property type="molecule type" value="Genomic_DNA"/>
</dbReference>
<dbReference type="Proteomes" id="UP000182660">
    <property type="component" value="Unassembled WGS sequence"/>
</dbReference>
<comment type="caution">
    <text evidence="1">The sequence shown here is derived from an EMBL/GenBank/DDBJ whole genome shotgun (WGS) entry which is preliminary data.</text>
</comment>
<accession>A0ABY1HNE8</accession>
<name>A0ABY1HNE8_9GAMM</name>
<proteinExistence type="predicted"/>
<evidence type="ECO:0000313" key="1">
    <source>
        <dbReference type="EMBL" id="SGZ03531.1"/>
    </source>
</evidence>
<evidence type="ECO:0000313" key="2">
    <source>
        <dbReference type="Proteomes" id="UP000182660"/>
    </source>
</evidence>
<reference evidence="1 2" key="1">
    <citation type="submission" date="2016-11" db="EMBL/GenBank/DDBJ databases">
        <authorList>
            <person name="Klemetsen T."/>
        </authorList>
    </citation>
    <scope>NUCLEOTIDE SEQUENCE [LARGE SCALE GENOMIC DNA]</scope>
    <source>
        <strain evidence="1">MT 2528</strain>
    </source>
</reference>
<keyword evidence="2" id="KW-1185">Reference proteome</keyword>
<sequence>MVEVTINSVGCRAIESIIDEIKNKLKYELKSIDIDKDDEDQEMIL</sequence>
<organism evidence="1 2">
    <name type="scientific">Moritella viscosa</name>
    <dbReference type="NCBI Taxonomy" id="80854"/>
    <lineage>
        <taxon>Bacteria</taxon>
        <taxon>Pseudomonadati</taxon>
        <taxon>Pseudomonadota</taxon>
        <taxon>Gammaproteobacteria</taxon>
        <taxon>Alteromonadales</taxon>
        <taxon>Moritellaceae</taxon>
        <taxon>Moritella</taxon>
    </lineage>
</organism>
<gene>
    <name evidence="1" type="ORF">MT2528_4615</name>
</gene>
<protein>
    <submittedName>
        <fullName evidence="1">Uncharacterized protein</fullName>
    </submittedName>
</protein>